<keyword evidence="1" id="KW-0175">Coiled coil</keyword>
<dbReference type="InterPro" id="IPR050187">
    <property type="entry name" value="Lipid_Phosphate_FormReg"/>
</dbReference>
<comment type="caution">
    <text evidence="3">The sequence shown here is derived from an EMBL/GenBank/DDBJ whole genome shotgun (WGS) entry which is preliminary data.</text>
</comment>
<feature type="coiled-coil region" evidence="1">
    <location>
        <begin position="69"/>
        <end position="100"/>
    </location>
</feature>
<dbReference type="GO" id="GO:0046512">
    <property type="term" value="P:sphingosine biosynthetic process"/>
    <property type="evidence" value="ECO:0007669"/>
    <property type="project" value="TreeGrafter"/>
</dbReference>
<dbReference type="InterPro" id="IPR016064">
    <property type="entry name" value="NAD/diacylglycerol_kinase_sf"/>
</dbReference>
<dbReference type="EMBL" id="CAFZ01000006">
    <property type="protein sequence ID" value="CCA66812.1"/>
    <property type="molecule type" value="Genomic_DNA"/>
</dbReference>
<dbReference type="FunCoup" id="G4T6A4">
    <property type="interactions" value="163"/>
</dbReference>
<dbReference type="InParanoid" id="G4T6A4"/>
<dbReference type="PANTHER" id="PTHR12358:SF31">
    <property type="entry name" value="ACYLGLYCEROL KINASE, MITOCHONDRIAL"/>
    <property type="match status" value="1"/>
</dbReference>
<dbReference type="PANTHER" id="PTHR12358">
    <property type="entry name" value="SPHINGOSINE KINASE"/>
    <property type="match status" value="1"/>
</dbReference>
<organism evidence="3 4">
    <name type="scientific">Serendipita indica (strain DSM 11827)</name>
    <name type="common">Root endophyte fungus</name>
    <name type="synonym">Piriformospora indica</name>
    <dbReference type="NCBI Taxonomy" id="1109443"/>
    <lineage>
        <taxon>Eukaryota</taxon>
        <taxon>Fungi</taxon>
        <taxon>Dikarya</taxon>
        <taxon>Basidiomycota</taxon>
        <taxon>Agaricomycotina</taxon>
        <taxon>Agaricomycetes</taxon>
        <taxon>Sebacinales</taxon>
        <taxon>Serendipitaceae</taxon>
        <taxon>Serendipita</taxon>
    </lineage>
</organism>
<evidence type="ECO:0000259" key="2">
    <source>
        <dbReference type="PROSITE" id="PS50146"/>
    </source>
</evidence>
<dbReference type="eggNOG" id="KOG1116">
    <property type="taxonomic scope" value="Eukaryota"/>
</dbReference>
<keyword evidence="3" id="KW-0418">Kinase</keyword>
<dbReference type="Proteomes" id="UP000007148">
    <property type="component" value="Unassembled WGS sequence"/>
</dbReference>
<dbReference type="STRING" id="1109443.G4T6A4"/>
<dbReference type="SUPFAM" id="SSF111331">
    <property type="entry name" value="NAD kinase/diacylglycerol kinase-like"/>
    <property type="match status" value="1"/>
</dbReference>
<keyword evidence="3" id="KW-0808">Transferase</keyword>
<evidence type="ECO:0000256" key="1">
    <source>
        <dbReference type="SAM" id="Coils"/>
    </source>
</evidence>
<feature type="domain" description="DAGKc" evidence="2">
    <location>
        <begin position="110"/>
        <end position="250"/>
    </location>
</feature>
<dbReference type="GO" id="GO:0016020">
    <property type="term" value="C:membrane"/>
    <property type="evidence" value="ECO:0007669"/>
    <property type="project" value="TreeGrafter"/>
</dbReference>
<dbReference type="GO" id="GO:0001727">
    <property type="term" value="F:lipid kinase activity"/>
    <property type="evidence" value="ECO:0007669"/>
    <property type="project" value="UniProtKB-ARBA"/>
</dbReference>
<name>G4T6A4_SERID</name>
<dbReference type="SMART" id="SM00046">
    <property type="entry name" value="DAGKc"/>
    <property type="match status" value="1"/>
</dbReference>
<dbReference type="InterPro" id="IPR017438">
    <property type="entry name" value="ATP-NAD_kinase_N"/>
</dbReference>
<reference evidence="3 4" key="1">
    <citation type="journal article" date="2011" name="PLoS Pathog.">
        <title>Endophytic Life Strategies Decoded by Genome and Transcriptome Analyses of the Mutualistic Root Symbiont Piriformospora indica.</title>
        <authorList>
            <person name="Zuccaro A."/>
            <person name="Lahrmann U."/>
            <person name="Guldener U."/>
            <person name="Langen G."/>
            <person name="Pfiffi S."/>
            <person name="Biedenkopf D."/>
            <person name="Wong P."/>
            <person name="Samans B."/>
            <person name="Grimm C."/>
            <person name="Basiewicz M."/>
            <person name="Murat C."/>
            <person name="Martin F."/>
            <person name="Kogel K.H."/>
        </authorList>
    </citation>
    <scope>NUCLEOTIDE SEQUENCE [LARGE SCALE GENOMIC DNA]</scope>
    <source>
        <strain evidence="3 4">DSM 11827</strain>
    </source>
</reference>
<protein>
    <submittedName>
        <fullName evidence="3">Related to LCB5-sphingolipid long chain base kinase</fullName>
    </submittedName>
</protein>
<dbReference type="HOGENOM" id="CLU_013399_0_1_1"/>
<evidence type="ECO:0000313" key="4">
    <source>
        <dbReference type="Proteomes" id="UP000007148"/>
    </source>
</evidence>
<dbReference type="GO" id="GO:0005737">
    <property type="term" value="C:cytoplasm"/>
    <property type="evidence" value="ECO:0007669"/>
    <property type="project" value="TreeGrafter"/>
</dbReference>
<dbReference type="Gene3D" id="3.40.50.10330">
    <property type="entry name" value="Probable inorganic polyphosphate/atp-NAD kinase, domain 1"/>
    <property type="match status" value="1"/>
</dbReference>
<dbReference type="PROSITE" id="PS50146">
    <property type="entry name" value="DAGK"/>
    <property type="match status" value="1"/>
</dbReference>
<dbReference type="Pfam" id="PF24321">
    <property type="entry name" value="DUF7493"/>
    <property type="match status" value="1"/>
</dbReference>
<keyword evidence="4" id="KW-1185">Reference proteome</keyword>
<dbReference type="InterPro" id="IPR055916">
    <property type="entry name" value="DUF7493"/>
</dbReference>
<dbReference type="Gene3D" id="2.60.200.40">
    <property type="match status" value="1"/>
</dbReference>
<dbReference type="OMA" id="TMGNFYA"/>
<accession>G4T6A4</accession>
<evidence type="ECO:0000313" key="3">
    <source>
        <dbReference type="EMBL" id="CCA66812.1"/>
    </source>
</evidence>
<dbReference type="InterPro" id="IPR001206">
    <property type="entry name" value="Diacylglycerol_kinase_cat_dom"/>
</dbReference>
<dbReference type="OrthoDB" id="3853857at2759"/>
<dbReference type="GO" id="GO:0016773">
    <property type="term" value="F:phosphotransferase activity, alcohol group as acceptor"/>
    <property type="evidence" value="ECO:0007669"/>
    <property type="project" value="UniProtKB-ARBA"/>
</dbReference>
<dbReference type="AlphaFoldDB" id="G4T6A4"/>
<proteinExistence type="predicted"/>
<sequence length="473" mass="52397">MSTDFPHVLQVASGRLEYNDEAFRFMKQSKSFSKVPLINILWVELNDEDQVVVTTLAPTSGKLALHPVVAELRKSKAKTQKEKDKEAEEIRQEAQRWADKLLDAAYKGLKRNRKLRAFLNPIGGKGKGAHIYQHEVEPIFAAARCKVEFTSTAYQGHMVELAQKVDLDVDAIVVLSGDGGIHEVVNGLAKHEQAARALRIPVAQISTGSANAVCVNILGPKDAFDIGKCCLNAIKGRPMKLPIYSIKQGDKKYFSFLTQAGGLMADLDLGTEHLRWMGDTRFVLGYLRGVVSKKICPVEIEYRLVQSDKVQMAASAKTSICTTKITSYHGTRDDDEPEGTDGWTKFEKPVMYYYAGGLPYVSRDLMQFPVANPSDGCIDLVIQSRAPRAIMLKATVGAEKGEAYWIDSQHYFKVSGYRVKPTGKGNFTVDGEGYPFEPFELRVHAGQLRVLSLDGRLDISSFTPDDAILDATK</sequence>
<gene>
    <name evidence="3" type="ORF">PIIN_00575</name>
</gene>
<dbReference type="Pfam" id="PF00781">
    <property type="entry name" value="DAGK_cat"/>
    <property type="match status" value="1"/>
</dbReference>